<feature type="region of interest" description="Disordered" evidence="1">
    <location>
        <begin position="1"/>
        <end position="352"/>
    </location>
</feature>
<gene>
    <name evidence="2" type="ORF">SIMMY50_286</name>
</gene>
<proteinExistence type="predicted"/>
<keyword evidence="3" id="KW-1185">Reference proteome</keyword>
<reference evidence="3" key="1">
    <citation type="submission" date="2016-03" db="EMBL/GenBank/DDBJ databases">
        <authorList>
            <person name="Sharma R."/>
            <person name="Simister A.R."/>
            <person name="Berg J.A."/>
            <person name="Jensen G.L."/>
            <person name="Keele B.R."/>
            <person name="Ward M.E.H."/>
            <person name="Breakwell D.P."/>
            <person name="Hope S."/>
            <person name="Grose J.H."/>
        </authorList>
    </citation>
    <scope>NUCLEOTIDE SEQUENCE [LARGE SCALE GENOMIC DNA]</scope>
</reference>
<accession>A0A173GDH0</accession>
<feature type="compositionally biased region" description="Acidic residues" evidence="1">
    <location>
        <begin position="91"/>
        <end position="101"/>
    </location>
</feature>
<feature type="compositionally biased region" description="Basic and acidic residues" evidence="1">
    <location>
        <begin position="14"/>
        <end position="31"/>
    </location>
</feature>
<organism evidence="2 3">
    <name type="scientific">Erwinia phage vB_EamM_Simmy50</name>
    <dbReference type="NCBI Taxonomy" id="1815988"/>
    <lineage>
        <taxon>Viruses</taxon>
        <taxon>Duplodnaviria</taxon>
        <taxon>Heunggongvirae</taxon>
        <taxon>Uroviricota</taxon>
        <taxon>Caudoviricetes</taxon>
        <taxon>Chimalliviridae</taxon>
        <taxon>Agricanvirus</taxon>
        <taxon>Agricanvirus simmy50</taxon>
    </lineage>
</organism>
<feature type="compositionally biased region" description="Basic and acidic residues" evidence="1">
    <location>
        <begin position="102"/>
        <end position="114"/>
    </location>
</feature>
<feature type="compositionally biased region" description="Basic and acidic residues" evidence="1">
    <location>
        <begin position="230"/>
        <end position="254"/>
    </location>
</feature>
<feature type="compositionally biased region" description="Low complexity" evidence="1">
    <location>
        <begin position="256"/>
        <end position="270"/>
    </location>
</feature>
<protein>
    <submittedName>
        <fullName evidence="2">Uncharacterized protein</fullName>
    </submittedName>
</protein>
<feature type="compositionally biased region" description="Polar residues" evidence="1">
    <location>
        <begin position="61"/>
        <end position="75"/>
    </location>
</feature>
<sequence length="526" mass="57938">MSEANQNIVESYDDLPKNAQKGDRYTVREDAIVYELQEDGSWKDVDINEQVDQENEEQAQTEDGQQSDTGATDQPASDEEGDADSSKTAATDEEDQVDDNGDDKQTPAEEKQEEAAQAVDETQPRDDPYVRGANSDANPAQPEDANQTQDQTDEAGQTPDSSDDTNAQQESTDGVATQDAKEQANIPEGVDPEEAQPDNQPLAVAPVEQPPVQHEAVAVDPNADQPSPEARPDSKIEEAAELNAQKEDAARDEIAEAGADAQAATSAEQTDAGKAKEDAQAEGQLPNDGAADDVAAGKPRNDQTYTEDQKAANTPAPEIVQAQENHTSEPDPVVSQEETHVQNATDPDQPTIIPQEAKSESLAHQAADPTQETVFVKQDENLDPEVRVLQQRIEEYIGNMGVNGKHDRRDGPKYQARLYKDLHSIMALEPVKFKQVMDYLLNRVYEERAGAFSDTYTRRYFDQLSPMHMQTDRVREFDNILSLVTTVGHSKNRSRALQQVDLQRALKNIQDAGKQQRMAAYFDALR</sequence>
<evidence type="ECO:0000313" key="2">
    <source>
        <dbReference type="EMBL" id="ANH51744.1"/>
    </source>
</evidence>
<dbReference type="EMBL" id="KU886223">
    <property type="protein sequence ID" value="ANH51744.1"/>
    <property type="molecule type" value="Genomic_DNA"/>
</dbReference>
<evidence type="ECO:0000313" key="3">
    <source>
        <dbReference type="Proteomes" id="UP000222975"/>
    </source>
</evidence>
<feature type="compositionally biased region" description="Acidic residues" evidence="1">
    <location>
        <begin position="47"/>
        <end position="60"/>
    </location>
</feature>
<feature type="compositionally biased region" description="Polar residues" evidence="1">
    <location>
        <begin position="144"/>
        <end position="175"/>
    </location>
</feature>
<dbReference type="Proteomes" id="UP000222975">
    <property type="component" value="Segment"/>
</dbReference>
<name>A0A173GDH0_9CAUD</name>
<evidence type="ECO:0000256" key="1">
    <source>
        <dbReference type="SAM" id="MobiDB-lite"/>
    </source>
</evidence>